<gene>
    <name evidence="2" type="ORF">TRIUR3_05257</name>
</gene>
<organism evidence="2">
    <name type="scientific">Triticum urartu</name>
    <name type="common">Red wild einkorn</name>
    <name type="synonym">Crithodium urartu</name>
    <dbReference type="NCBI Taxonomy" id="4572"/>
    <lineage>
        <taxon>Eukaryota</taxon>
        <taxon>Viridiplantae</taxon>
        <taxon>Streptophyta</taxon>
        <taxon>Embryophyta</taxon>
        <taxon>Tracheophyta</taxon>
        <taxon>Spermatophyta</taxon>
        <taxon>Magnoliopsida</taxon>
        <taxon>Liliopsida</taxon>
        <taxon>Poales</taxon>
        <taxon>Poaceae</taxon>
        <taxon>BOP clade</taxon>
        <taxon>Pooideae</taxon>
        <taxon>Triticodae</taxon>
        <taxon>Triticeae</taxon>
        <taxon>Triticinae</taxon>
        <taxon>Triticum</taxon>
    </lineage>
</organism>
<sequence>MHLRCPSKEQQLFFYCGASKRRLCRLNGSGSGRRASALEDFWENRVSEYKVMKLMPCDGSINPFMEMCLKEALAFGIKDQFMTLTRDHTKGLIKITWPFFKFEKKKTLEQPAMVKMPEPKNMLPQYLRFSVEKSILHPPLPPPPIPDPLPPPEEGPLPRPASPSSQVVWAPSSSSAFGAWHHCRRERRGGPAARAFIVVWRQKNDEEAEQFVVSSSSPAVLCTSSDDAQRFLHRNQLFSLRLSDEVYTIEICMQVQANDSKKSLCLRAWKDICNSKDEGGLGVRNLKAINESLLISAAWSYLKVISIWSIPWCTLWSSVHDHLIAQQPGFIYPSLVKDLWLPGRTLKTDLLIVGPKIYSDAAYRTKKVPCLLQGEVATGVGVYISMPFNQKEINVQVQASASPTSTPLQAEALALSFAAHLASQLNIAQPTFLLDCLALALAVASGCAFARLRMVFFNLLADHDTELEAIRQRRVQELMGQHGGAG</sequence>
<dbReference type="EMBL" id="KD045456">
    <property type="protein sequence ID" value="EMS65320.1"/>
    <property type="molecule type" value="Genomic_DNA"/>
</dbReference>
<proteinExistence type="predicted"/>
<dbReference type="AlphaFoldDB" id="M8AJV6"/>
<feature type="region of interest" description="Disordered" evidence="1">
    <location>
        <begin position="140"/>
        <end position="165"/>
    </location>
</feature>
<feature type="compositionally biased region" description="Pro residues" evidence="1">
    <location>
        <begin position="140"/>
        <end position="161"/>
    </location>
</feature>
<dbReference type="PANTHER" id="PTHR34146:SF10">
    <property type="entry name" value="RNASE H TYPE-1 DOMAIN-CONTAINING PROTEIN"/>
    <property type="match status" value="1"/>
</dbReference>
<dbReference type="STRING" id="4572.M8AJV6"/>
<name>M8AJV6_TRIUA</name>
<accession>M8AJV6</accession>
<evidence type="ECO:0000313" key="2">
    <source>
        <dbReference type="EMBL" id="EMS65320.1"/>
    </source>
</evidence>
<evidence type="ECO:0000256" key="1">
    <source>
        <dbReference type="SAM" id="MobiDB-lite"/>
    </source>
</evidence>
<protein>
    <submittedName>
        <fullName evidence="2">Uncharacterized protein</fullName>
    </submittedName>
</protein>
<reference evidence="2" key="1">
    <citation type="journal article" date="2013" name="Nature">
        <title>Draft genome of the wheat A-genome progenitor Triticum urartu.</title>
        <authorList>
            <person name="Ling H.Q."/>
            <person name="Zhao S."/>
            <person name="Liu D."/>
            <person name="Wang J."/>
            <person name="Sun H."/>
            <person name="Zhang C."/>
            <person name="Fan H."/>
            <person name="Li D."/>
            <person name="Dong L."/>
            <person name="Tao Y."/>
            <person name="Gao C."/>
            <person name="Wu H."/>
            <person name="Li Y."/>
            <person name="Cui Y."/>
            <person name="Guo X."/>
            <person name="Zheng S."/>
            <person name="Wang B."/>
            <person name="Yu K."/>
            <person name="Liang Q."/>
            <person name="Yang W."/>
            <person name="Lou X."/>
            <person name="Chen J."/>
            <person name="Feng M."/>
            <person name="Jian J."/>
            <person name="Zhang X."/>
            <person name="Luo G."/>
            <person name="Jiang Y."/>
            <person name="Liu J."/>
            <person name="Wang Z."/>
            <person name="Sha Y."/>
            <person name="Zhang B."/>
            <person name="Wu H."/>
            <person name="Tang D."/>
            <person name="Shen Q."/>
            <person name="Xue P."/>
            <person name="Zou S."/>
            <person name="Wang X."/>
            <person name="Liu X."/>
            <person name="Wang F."/>
            <person name="Yang Y."/>
            <person name="An X."/>
            <person name="Dong Z."/>
            <person name="Zhang K."/>
            <person name="Zhang X."/>
            <person name="Luo M.C."/>
            <person name="Dvorak J."/>
            <person name="Tong Y."/>
            <person name="Wang J."/>
            <person name="Yang H."/>
            <person name="Li Z."/>
            <person name="Wang D."/>
            <person name="Zhang A."/>
            <person name="Wang J."/>
        </authorList>
    </citation>
    <scope>NUCLEOTIDE SEQUENCE</scope>
</reference>
<dbReference type="PANTHER" id="PTHR34146">
    <property type="entry name" value="POLYNUCLEOTIDYL TRANSFERASE, RIBONUCLEASE H-LIKE SUPERFAMILY PROTEIN-RELATED"/>
    <property type="match status" value="1"/>
</dbReference>